<feature type="domain" description="Translation elongation factor EF1B beta/delta subunit guanine nucleotide exchange" evidence="4">
    <location>
        <begin position="1"/>
        <end position="49"/>
    </location>
</feature>
<dbReference type="HOGENOM" id="CLU_215529_0_0_1"/>
<dbReference type="FunFam" id="3.30.70.60:FF:000001">
    <property type="entry name" value="Elongation factor 1-beta 1 like"/>
    <property type="match status" value="1"/>
</dbReference>
<name>A0A0C3HDF2_OIDMZ</name>
<dbReference type="InterPro" id="IPR014038">
    <property type="entry name" value="EF1B_bsu/dsu_GNE"/>
</dbReference>
<reference evidence="5 6" key="1">
    <citation type="submission" date="2014-04" db="EMBL/GenBank/DDBJ databases">
        <authorList>
            <consortium name="DOE Joint Genome Institute"/>
            <person name="Kuo A."/>
            <person name="Martino E."/>
            <person name="Perotto S."/>
            <person name="Kohler A."/>
            <person name="Nagy L.G."/>
            <person name="Floudas D."/>
            <person name="Copeland A."/>
            <person name="Barry K.W."/>
            <person name="Cichocki N."/>
            <person name="Veneault-Fourrey C."/>
            <person name="LaButti K."/>
            <person name="Lindquist E.A."/>
            <person name="Lipzen A."/>
            <person name="Lundell T."/>
            <person name="Morin E."/>
            <person name="Murat C."/>
            <person name="Sun H."/>
            <person name="Tunlid A."/>
            <person name="Henrissat B."/>
            <person name="Grigoriev I.V."/>
            <person name="Hibbett D.S."/>
            <person name="Martin F."/>
            <person name="Nordberg H.P."/>
            <person name="Cantor M.N."/>
            <person name="Hua S.X."/>
        </authorList>
    </citation>
    <scope>NUCLEOTIDE SEQUENCE [LARGE SCALE GENOMIC DNA]</scope>
    <source>
        <strain evidence="5 6">Zn</strain>
    </source>
</reference>
<dbReference type="InterPro" id="IPR036219">
    <property type="entry name" value="eEF-1beta-like_sf"/>
</dbReference>
<dbReference type="EMBL" id="KN832876">
    <property type="protein sequence ID" value="KIN01235.1"/>
    <property type="molecule type" value="Genomic_DNA"/>
</dbReference>
<keyword evidence="3" id="KW-0648">Protein biosynthesis</keyword>
<dbReference type="GO" id="GO:0003746">
    <property type="term" value="F:translation elongation factor activity"/>
    <property type="evidence" value="ECO:0007669"/>
    <property type="project" value="UniProtKB-KW"/>
</dbReference>
<keyword evidence="6" id="KW-1185">Reference proteome</keyword>
<dbReference type="InterPro" id="IPR049720">
    <property type="entry name" value="EF1B_bsu/dsu"/>
</dbReference>
<evidence type="ECO:0000256" key="2">
    <source>
        <dbReference type="ARBA" id="ARBA00022768"/>
    </source>
</evidence>
<dbReference type="GO" id="GO:0005853">
    <property type="term" value="C:eukaryotic translation elongation factor 1 complex"/>
    <property type="evidence" value="ECO:0007669"/>
    <property type="project" value="InterPro"/>
</dbReference>
<dbReference type="OrthoDB" id="331763at2759"/>
<keyword evidence="2" id="KW-0251">Elongation factor</keyword>
<dbReference type="InParanoid" id="A0A0C3HDF2"/>
<comment type="similarity">
    <text evidence="1">Belongs to the EF-1-beta/EF-1-delta family.</text>
</comment>
<organism evidence="5 6">
    <name type="scientific">Oidiodendron maius (strain Zn)</name>
    <dbReference type="NCBI Taxonomy" id="913774"/>
    <lineage>
        <taxon>Eukaryota</taxon>
        <taxon>Fungi</taxon>
        <taxon>Dikarya</taxon>
        <taxon>Ascomycota</taxon>
        <taxon>Pezizomycotina</taxon>
        <taxon>Leotiomycetes</taxon>
        <taxon>Leotiomycetes incertae sedis</taxon>
        <taxon>Myxotrichaceae</taxon>
        <taxon>Oidiodendron</taxon>
    </lineage>
</organism>
<proteinExistence type="inferred from homology"/>
<dbReference type="Pfam" id="PF00736">
    <property type="entry name" value="EF1_GNE"/>
    <property type="match status" value="1"/>
</dbReference>
<accession>A0A0C3HDF2</accession>
<dbReference type="PANTHER" id="PTHR11595">
    <property type="entry name" value="EF-HAND AND COILED-COIL DOMAIN-CONTAINING FAMILY MEMBER"/>
    <property type="match status" value="1"/>
</dbReference>
<dbReference type="Gene3D" id="3.30.70.60">
    <property type="match status" value="1"/>
</dbReference>
<sequence>MEVNSRDDETDMAALEAAVRSIEKDGLVWGASKLVAVGFGIKKLQINLVC</sequence>
<evidence type="ECO:0000256" key="1">
    <source>
        <dbReference type="ARBA" id="ARBA00007411"/>
    </source>
</evidence>
<dbReference type="Proteomes" id="UP000054321">
    <property type="component" value="Unassembled WGS sequence"/>
</dbReference>
<dbReference type="PANTHER" id="PTHR11595:SF21">
    <property type="entry name" value="ELONGATION FACTOR 1-BETA"/>
    <property type="match status" value="1"/>
</dbReference>
<evidence type="ECO:0000259" key="4">
    <source>
        <dbReference type="Pfam" id="PF00736"/>
    </source>
</evidence>
<dbReference type="SUPFAM" id="SSF54984">
    <property type="entry name" value="eEF-1beta-like"/>
    <property type="match status" value="1"/>
</dbReference>
<evidence type="ECO:0000313" key="5">
    <source>
        <dbReference type="EMBL" id="KIN01235.1"/>
    </source>
</evidence>
<gene>
    <name evidence="5" type="ORF">OIDMADRAFT_54368</name>
</gene>
<evidence type="ECO:0000313" key="6">
    <source>
        <dbReference type="Proteomes" id="UP000054321"/>
    </source>
</evidence>
<dbReference type="GO" id="GO:0005829">
    <property type="term" value="C:cytosol"/>
    <property type="evidence" value="ECO:0007669"/>
    <property type="project" value="TreeGrafter"/>
</dbReference>
<dbReference type="InterPro" id="IPR014717">
    <property type="entry name" value="Transl_elong_EF1B/ribsomal_bS6"/>
</dbReference>
<dbReference type="GO" id="GO:0005085">
    <property type="term" value="F:guanyl-nucleotide exchange factor activity"/>
    <property type="evidence" value="ECO:0007669"/>
    <property type="project" value="TreeGrafter"/>
</dbReference>
<protein>
    <recommendedName>
        <fullName evidence="4">Translation elongation factor EF1B beta/delta subunit guanine nucleotide exchange domain-containing protein</fullName>
    </recommendedName>
</protein>
<dbReference type="STRING" id="913774.A0A0C3HDF2"/>
<reference evidence="6" key="2">
    <citation type="submission" date="2015-01" db="EMBL/GenBank/DDBJ databases">
        <title>Evolutionary Origins and Diversification of the Mycorrhizal Mutualists.</title>
        <authorList>
            <consortium name="DOE Joint Genome Institute"/>
            <consortium name="Mycorrhizal Genomics Consortium"/>
            <person name="Kohler A."/>
            <person name="Kuo A."/>
            <person name="Nagy L.G."/>
            <person name="Floudas D."/>
            <person name="Copeland A."/>
            <person name="Barry K.W."/>
            <person name="Cichocki N."/>
            <person name="Veneault-Fourrey C."/>
            <person name="LaButti K."/>
            <person name="Lindquist E.A."/>
            <person name="Lipzen A."/>
            <person name="Lundell T."/>
            <person name="Morin E."/>
            <person name="Murat C."/>
            <person name="Riley R."/>
            <person name="Ohm R."/>
            <person name="Sun H."/>
            <person name="Tunlid A."/>
            <person name="Henrissat B."/>
            <person name="Grigoriev I.V."/>
            <person name="Hibbett D.S."/>
            <person name="Martin F."/>
        </authorList>
    </citation>
    <scope>NUCLEOTIDE SEQUENCE [LARGE SCALE GENOMIC DNA]</scope>
    <source>
        <strain evidence="6">Zn</strain>
    </source>
</reference>
<dbReference type="AlphaFoldDB" id="A0A0C3HDF2"/>
<evidence type="ECO:0000256" key="3">
    <source>
        <dbReference type="ARBA" id="ARBA00022917"/>
    </source>
</evidence>